<proteinExistence type="predicted"/>
<keyword evidence="1" id="KW-0472">Membrane</keyword>
<sequence>MEWIVGQIAFAFAFQKVEPAKVVDKIVEIVVDVLTPGRGAAESSWWMRTWRSLEHHHEKSSRELDIRSNLREWDSEFPYMHHELIIRYAAGFLAYSFATSLYAGFMNRGRGHKRQHFR</sequence>
<evidence type="ECO:0000313" key="2">
    <source>
        <dbReference type="EMBL" id="CAD9566638.1"/>
    </source>
</evidence>
<dbReference type="AlphaFoldDB" id="A0A7S2K567"/>
<feature type="transmembrane region" description="Helical" evidence="1">
    <location>
        <begin position="85"/>
        <end position="105"/>
    </location>
</feature>
<keyword evidence="1" id="KW-1133">Transmembrane helix</keyword>
<reference evidence="2" key="1">
    <citation type="submission" date="2021-01" db="EMBL/GenBank/DDBJ databases">
        <authorList>
            <person name="Corre E."/>
            <person name="Pelletier E."/>
            <person name="Niang G."/>
            <person name="Scheremetjew M."/>
            <person name="Finn R."/>
            <person name="Kale V."/>
            <person name="Holt S."/>
            <person name="Cochrane G."/>
            <person name="Meng A."/>
            <person name="Brown T."/>
            <person name="Cohen L."/>
        </authorList>
    </citation>
    <scope>NUCLEOTIDE SEQUENCE</scope>
    <source>
        <strain evidence="2">B650</strain>
    </source>
</reference>
<protein>
    <submittedName>
        <fullName evidence="2">Uncharacterized protein</fullName>
    </submittedName>
</protein>
<keyword evidence="1" id="KW-0812">Transmembrane</keyword>
<organism evidence="2">
    <name type="scientific">Leptocylindrus danicus</name>
    <dbReference type="NCBI Taxonomy" id="163516"/>
    <lineage>
        <taxon>Eukaryota</taxon>
        <taxon>Sar</taxon>
        <taxon>Stramenopiles</taxon>
        <taxon>Ochrophyta</taxon>
        <taxon>Bacillariophyta</taxon>
        <taxon>Coscinodiscophyceae</taxon>
        <taxon>Chaetocerotophycidae</taxon>
        <taxon>Leptocylindrales</taxon>
        <taxon>Leptocylindraceae</taxon>
        <taxon>Leptocylindrus</taxon>
    </lineage>
</organism>
<gene>
    <name evidence="2" type="ORF">LDAN0321_LOCUS5555</name>
</gene>
<dbReference type="EMBL" id="HBGY01008795">
    <property type="protein sequence ID" value="CAD9566638.1"/>
    <property type="molecule type" value="Transcribed_RNA"/>
</dbReference>
<accession>A0A7S2K567</accession>
<name>A0A7S2K567_9STRA</name>
<evidence type="ECO:0000256" key="1">
    <source>
        <dbReference type="SAM" id="Phobius"/>
    </source>
</evidence>